<organism evidence="1 2">
    <name type="scientific">Candidatus Berkelbacteria bacterium RIFCSPHIGHO2_12_FULL_36_9</name>
    <dbReference type="NCBI Taxonomy" id="1797469"/>
    <lineage>
        <taxon>Bacteria</taxon>
        <taxon>Candidatus Berkelbacteria</taxon>
    </lineage>
</organism>
<dbReference type="Proteomes" id="UP000176451">
    <property type="component" value="Unassembled WGS sequence"/>
</dbReference>
<name>A0A1F5EGZ1_9BACT</name>
<proteinExistence type="predicted"/>
<reference evidence="1 2" key="1">
    <citation type="journal article" date="2016" name="Nat. Commun.">
        <title>Thousands of microbial genomes shed light on interconnected biogeochemical processes in an aquifer system.</title>
        <authorList>
            <person name="Anantharaman K."/>
            <person name="Brown C.T."/>
            <person name="Hug L.A."/>
            <person name="Sharon I."/>
            <person name="Castelle C.J."/>
            <person name="Probst A.J."/>
            <person name="Thomas B.C."/>
            <person name="Singh A."/>
            <person name="Wilkins M.J."/>
            <person name="Karaoz U."/>
            <person name="Brodie E.L."/>
            <person name="Williams K.H."/>
            <person name="Hubbard S.S."/>
            <person name="Banfield J.F."/>
        </authorList>
    </citation>
    <scope>NUCLEOTIDE SEQUENCE [LARGE SCALE GENOMIC DNA]</scope>
</reference>
<evidence type="ECO:0000313" key="1">
    <source>
        <dbReference type="EMBL" id="OGD66668.1"/>
    </source>
</evidence>
<dbReference type="STRING" id="1797469.A3F08_03335"/>
<gene>
    <name evidence="1" type="ORF">A3F08_03335</name>
</gene>
<dbReference type="EMBL" id="MEZV01000030">
    <property type="protein sequence ID" value="OGD66668.1"/>
    <property type="molecule type" value="Genomic_DNA"/>
</dbReference>
<dbReference type="AlphaFoldDB" id="A0A1F5EGZ1"/>
<protein>
    <submittedName>
        <fullName evidence="1">Uncharacterized protein</fullName>
    </submittedName>
</protein>
<comment type="caution">
    <text evidence="1">The sequence shown here is derived from an EMBL/GenBank/DDBJ whole genome shotgun (WGS) entry which is preliminary data.</text>
</comment>
<accession>A0A1F5EGZ1</accession>
<sequence>MKGIRSVQKELLNSIDDLISRLNRIKEDLQRHESPGVCSSNGLDDHRIEEICEKIRGEFREHSVCFAPGDDEKVIDHIRSMLWEAFQYGKRAEAHMILSSLDKII</sequence>
<evidence type="ECO:0000313" key="2">
    <source>
        <dbReference type="Proteomes" id="UP000176451"/>
    </source>
</evidence>